<reference evidence="9" key="2">
    <citation type="journal article" date="2021" name="J Anim Sci Technol">
        <title>Complete genome sequence of Paenibacillus konkukensis sp. nov. SK3146 as a potential probiotic strain.</title>
        <authorList>
            <person name="Jung H.I."/>
            <person name="Park S."/>
            <person name="Niu K.M."/>
            <person name="Lee S.W."/>
            <person name="Kothari D."/>
            <person name="Yi K.J."/>
            <person name="Kim S.K."/>
        </authorList>
    </citation>
    <scope>NUCLEOTIDE SEQUENCE</scope>
    <source>
        <strain evidence="9">SK3146</strain>
    </source>
</reference>
<keyword evidence="7 8" id="KW-0472">Membrane</keyword>
<sequence length="160" mass="18160">MNFQQLVAVIPVFERIETLRASATIESPPDTHVLIVVLRGHVTIASRGREPSVFTQGYACRPDYGPHTVQVPKTKEAEYAVIFYRVLPENSEWSLHGPQYHRDWLIPLAALIGADLMLLGDCLGRILIIPREVPVGVMTAVIGAPYFVYLLRRERMRRLR</sequence>
<keyword evidence="10" id="KW-1185">Reference proteome</keyword>
<comment type="similarity">
    <text evidence="2">Belongs to the binding-protein-dependent transport system permease family. FecCD subfamily.</text>
</comment>
<dbReference type="PANTHER" id="PTHR30472">
    <property type="entry name" value="FERRIC ENTEROBACTIN TRANSPORT SYSTEM PERMEASE PROTEIN"/>
    <property type="match status" value="1"/>
</dbReference>
<evidence type="ECO:0000256" key="3">
    <source>
        <dbReference type="ARBA" id="ARBA00022448"/>
    </source>
</evidence>
<keyword evidence="4" id="KW-1003">Cell membrane</keyword>
<proteinExistence type="inferred from homology"/>
<evidence type="ECO:0000256" key="7">
    <source>
        <dbReference type="ARBA" id="ARBA00023136"/>
    </source>
</evidence>
<evidence type="ECO:0000256" key="2">
    <source>
        <dbReference type="ARBA" id="ARBA00007935"/>
    </source>
</evidence>
<dbReference type="InterPro" id="IPR037294">
    <property type="entry name" value="ABC_BtuC-like"/>
</dbReference>
<evidence type="ECO:0000256" key="5">
    <source>
        <dbReference type="ARBA" id="ARBA00022692"/>
    </source>
</evidence>
<evidence type="ECO:0000256" key="1">
    <source>
        <dbReference type="ARBA" id="ARBA00004651"/>
    </source>
</evidence>
<gene>
    <name evidence="9" type="primary">yfhA_4</name>
    <name evidence="9" type="ORF">SK3146_03922</name>
</gene>
<evidence type="ECO:0000256" key="8">
    <source>
        <dbReference type="SAM" id="Phobius"/>
    </source>
</evidence>
<dbReference type="Gene3D" id="1.10.3470.10">
    <property type="entry name" value="ABC transporter involved in vitamin B12 uptake, BtuC"/>
    <property type="match status" value="1"/>
</dbReference>
<comment type="subcellular location">
    <subcellularLocation>
        <location evidence="1">Cell membrane</location>
        <topology evidence="1">Multi-pass membrane protein</topology>
    </subcellularLocation>
</comment>
<dbReference type="EMBL" id="CP027059">
    <property type="protein sequence ID" value="UQZ84667.1"/>
    <property type="molecule type" value="Genomic_DNA"/>
</dbReference>
<evidence type="ECO:0000313" key="10">
    <source>
        <dbReference type="Proteomes" id="UP001057134"/>
    </source>
</evidence>
<name>A0ABY4RTF6_9BACL</name>
<keyword evidence="5 8" id="KW-0812">Transmembrane</keyword>
<feature type="transmembrane region" description="Helical" evidence="8">
    <location>
        <begin position="133"/>
        <end position="151"/>
    </location>
</feature>
<accession>A0ABY4RTF6</accession>
<evidence type="ECO:0000256" key="4">
    <source>
        <dbReference type="ARBA" id="ARBA00022475"/>
    </source>
</evidence>
<organism evidence="9 10">
    <name type="scientific">Paenibacillus konkukensis</name>
    <dbReference type="NCBI Taxonomy" id="2020716"/>
    <lineage>
        <taxon>Bacteria</taxon>
        <taxon>Bacillati</taxon>
        <taxon>Bacillota</taxon>
        <taxon>Bacilli</taxon>
        <taxon>Bacillales</taxon>
        <taxon>Paenibacillaceae</taxon>
        <taxon>Paenibacillus</taxon>
    </lineage>
</organism>
<dbReference type="InterPro" id="IPR000522">
    <property type="entry name" value="ABC_transptr_permease_BtuC"/>
</dbReference>
<dbReference type="PANTHER" id="PTHR30472:SF25">
    <property type="entry name" value="ABC TRANSPORTER PERMEASE PROTEIN MJ0876-RELATED"/>
    <property type="match status" value="1"/>
</dbReference>
<evidence type="ECO:0000313" key="9">
    <source>
        <dbReference type="EMBL" id="UQZ84667.1"/>
    </source>
</evidence>
<evidence type="ECO:0000256" key="6">
    <source>
        <dbReference type="ARBA" id="ARBA00022989"/>
    </source>
</evidence>
<protein>
    <submittedName>
        <fullName evidence="9">Siderophore transport system permease protein YfhA</fullName>
    </submittedName>
</protein>
<dbReference type="Pfam" id="PF01032">
    <property type="entry name" value="FecCD"/>
    <property type="match status" value="1"/>
</dbReference>
<reference evidence="9" key="1">
    <citation type="submission" date="2018-02" db="EMBL/GenBank/DDBJ databases">
        <authorList>
            <person name="Kim S.-K."/>
            <person name="Jung H.-I."/>
            <person name="Lee S.-W."/>
        </authorList>
    </citation>
    <scope>NUCLEOTIDE SEQUENCE</scope>
    <source>
        <strain evidence="9">SK3146</strain>
    </source>
</reference>
<dbReference type="SUPFAM" id="SSF81345">
    <property type="entry name" value="ABC transporter involved in vitamin B12 uptake, BtuC"/>
    <property type="match status" value="1"/>
</dbReference>
<dbReference type="Proteomes" id="UP001057134">
    <property type="component" value="Chromosome"/>
</dbReference>
<keyword evidence="3" id="KW-0813">Transport</keyword>
<keyword evidence="6 8" id="KW-1133">Transmembrane helix</keyword>